<evidence type="ECO:0000313" key="1">
    <source>
        <dbReference type="EMBL" id="KFE68743.1"/>
    </source>
</evidence>
<dbReference type="RefSeq" id="WP_205628526.1">
    <property type="nucleotide sequence ID" value="NZ_JMCB01000006.1"/>
</dbReference>
<dbReference type="STRING" id="394096.DB31_7980"/>
<keyword evidence="2" id="KW-1185">Reference proteome</keyword>
<accession>A0A085WM30</accession>
<comment type="caution">
    <text evidence="1">The sequence shown here is derived from an EMBL/GenBank/DDBJ whole genome shotgun (WGS) entry which is preliminary data.</text>
</comment>
<dbReference type="Pfam" id="PF13376">
    <property type="entry name" value="OmdA"/>
    <property type="match status" value="1"/>
</dbReference>
<gene>
    <name evidence="1" type="ORF">DB31_7980</name>
</gene>
<sequence length="68" mass="7801">MRIPDELQAAIAAEPKARAMFEKLSAQNRFAPAFRTHTMKTEAGRKKKIETLVAMLKRGETIYPQRKK</sequence>
<reference evidence="1 2" key="1">
    <citation type="submission" date="2014-04" db="EMBL/GenBank/DDBJ databases">
        <title>Genome assembly of Hyalangium minutum DSM 14724.</title>
        <authorList>
            <person name="Sharma G."/>
            <person name="Subramanian S."/>
        </authorList>
    </citation>
    <scope>NUCLEOTIDE SEQUENCE [LARGE SCALE GENOMIC DNA]</scope>
    <source>
        <strain evidence="1 2">DSM 14724</strain>
    </source>
</reference>
<organism evidence="1 2">
    <name type="scientific">Hyalangium minutum</name>
    <dbReference type="NCBI Taxonomy" id="394096"/>
    <lineage>
        <taxon>Bacteria</taxon>
        <taxon>Pseudomonadati</taxon>
        <taxon>Myxococcota</taxon>
        <taxon>Myxococcia</taxon>
        <taxon>Myxococcales</taxon>
        <taxon>Cystobacterineae</taxon>
        <taxon>Archangiaceae</taxon>
        <taxon>Hyalangium</taxon>
    </lineage>
</organism>
<dbReference type="PATRIC" id="fig|394096.3.peg.4021"/>
<dbReference type="EMBL" id="JMCB01000006">
    <property type="protein sequence ID" value="KFE68743.1"/>
    <property type="molecule type" value="Genomic_DNA"/>
</dbReference>
<dbReference type="AlphaFoldDB" id="A0A085WM30"/>
<name>A0A085WM30_9BACT</name>
<proteinExistence type="predicted"/>
<protein>
    <submittedName>
        <fullName evidence="1">Putative periplasmic membrane protein</fullName>
    </submittedName>
</protein>
<dbReference type="Proteomes" id="UP000028725">
    <property type="component" value="Unassembled WGS sequence"/>
</dbReference>
<evidence type="ECO:0000313" key="2">
    <source>
        <dbReference type="Proteomes" id="UP000028725"/>
    </source>
</evidence>